<dbReference type="InterPro" id="IPR012910">
    <property type="entry name" value="Plug_dom"/>
</dbReference>
<keyword evidence="4 8" id="KW-0812">Transmembrane</keyword>
<dbReference type="Gene3D" id="2.60.40.1120">
    <property type="entry name" value="Carboxypeptidase-like, regulatory domain"/>
    <property type="match status" value="1"/>
</dbReference>
<dbReference type="InterPro" id="IPR037066">
    <property type="entry name" value="Plug_dom_sf"/>
</dbReference>
<evidence type="ECO:0000256" key="1">
    <source>
        <dbReference type="ARBA" id="ARBA00004571"/>
    </source>
</evidence>
<evidence type="ECO:0000256" key="5">
    <source>
        <dbReference type="ARBA" id="ARBA00023077"/>
    </source>
</evidence>
<reference evidence="12 13" key="1">
    <citation type="submission" date="2016-10" db="EMBL/GenBank/DDBJ databases">
        <authorList>
            <person name="de Groot N.N."/>
        </authorList>
    </citation>
    <scope>NUCLEOTIDE SEQUENCE [LARGE SCALE GENOMIC DNA]</scope>
    <source>
        <strain evidence="12 13">ATCC 51969</strain>
    </source>
</reference>
<dbReference type="SUPFAM" id="SSF49464">
    <property type="entry name" value="Carboxypeptidase regulatory domain-like"/>
    <property type="match status" value="1"/>
</dbReference>
<evidence type="ECO:0000259" key="10">
    <source>
        <dbReference type="Pfam" id="PF00593"/>
    </source>
</evidence>
<feature type="domain" description="TonB-dependent receptor plug" evidence="11">
    <location>
        <begin position="227"/>
        <end position="347"/>
    </location>
</feature>
<name>A0A1I2AF60_9SPHI</name>
<dbReference type="Gene3D" id="2.170.130.10">
    <property type="entry name" value="TonB-dependent receptor, plug domain"/>
    <property type="match status" value="1"/>
</dbReference>
<comment type="similarity">
    <text evidence="8 9">Belongs to the TonB-dependent receptor family.</text>
</comment>
<evidence type="ECO:0000256" key="7">
    <source>
        <dbReference type="ARBA" id="ARBA00023237"/>
    </source>
</evidence>
<accession>A0A1I2AF60</accession>
<sequence>MNFRVVNTWMSRCCVPSKINSAFINNLLKAKKLTIFILGITVFQVNAKSQVNNITISEKNVMLDKVLQKIRTQSGCSLLYNEELIATAKPVSIDVANVSLEEALNESVKDQPFTYVVKNNTVLLTPRKTIVKNVPPIDVRGKIVDEKGLPLPGASVKVKGGGQGTMTDQNGAFAFKGLADDAVLLISFLGYQTKEVKASANLGTIALSPDNSDLNEVVVIGYGTQKKSETTGSLSNLKGSTLADQPVASFESALNGRATGVNMTANAGVVNQAPVFRIRGVNSLSLSSYPLIVVDGVPTFTNENESNLGYAATNPLSAINPADIESVDIAKDAAATSIYGSRAANGVVFITTKKGKQGAAKINFQSSVGFSNANRLPKLLNAAEYIEIKNEGLKNEGTFNPETNYYGLSYDAAGNPIDTRWYDYIYQTGVSNNNNLNISGATQTTKYYGSVGYTKQDGIFRENKFDRKSAMFNVDNKTNSWLSLGAKINYVNENNASAMSTGAAGNSSASGAMSRLALINSPIVSPYNNDGSYNNTSNGYLGIQDNTGHLNQSRLGFYNPEVSLNTNYSRNKVNNIQSNAYIQVNPLPWLAVKSIYGIDYRYTTYENYYSPVSGEGIATNGSSSSANSTRERWVWTNTVTADHVFADHHSFNVLLGQEQQKTNGNQFGLQRQGQSDPLYSNIQGGWQNVFAYNTDNQVYDNYLFSLFSRLQYNFKQKYYVTGNYRMDEFSALGPNNKKGTFWGVSAGWEIMKEDFWSGSVLDKVFSNLKIRASYGKVGNIGGLTDFGALNTYSANLYGGQPGLGYSAAGNPDLKWETSKKTDIGINFGLLGGKLNGELAYYKNNIDGLIFGVPLPPSAGIPNSTNNSILQNVGTMYNQGVEFSLNGAPVRTDNFTWNSSFNITTNKNKVTSLADGVPSIIVGSVDTYSITLPGYAAGMIYAIRTGGIDSQTGRRVFINSEGRKVLYQHVVTPGGPSAYQWSYEDGSRAPAITPAADAVAYKTSAAKMFGGWSNTFQYKQFELSVLLTYQMGGYMMNGTQATMRDQRFWNNSVDVLNRWRNPGEVTNIARVVNGDNVSSGNSMPLDVNVSSTDFLRLKNVMLSYNLPNDFLKRIKVSNAKVFVSGQNLALLTNYTGLDPEVTTNANNAITQGMDKNQSPNARTITVGLNFGF</sequence>
<dbReference type="InterPro" id="IPR008969">
    <property type="entry name" value="CarboxyPept-like_regulatory"/>
</dbReference>
<dbReference type="AlphaFoldDB" id="A0A1I2AF60"/>
<evidence type="ECO:0000256" key="6">
    <source>
        <dbReference type="ARBA" id="ARBA00023136"/>
    </source>
</evidence>
<evidence type="ECO:0000256" key="3">
    <source>
        <dbReference type="ARBA" id="ARBA00022452"/>
    </source>
</evidence>
<dbReference type="STRING" id="34086.SAMN04488084_101246"/>
<dbReference type="Pfam" id="PF13715">
    <property type="entry name" value="CarbopepD_reg_2"/>
    <property type="match status" value="1"/>
</dbReference>
<evidence type="ECO:0000256" key="8">
    <source>
        <dbReference type="PROSITE-ProRule" id="PRU01360"/>
    </source>
</evidence>
<dbReference type="NCBIfam" id="TIGR04056">
    <property type="entry name" value="OMP_RagA_SusC"/>
    <property type="match status" value="1"/>
</dbReference>
<keyword evidence="7 8" id="KW-0998">Cell outer membrane</keyword>
<dbReference type="Pfam" id="PF00593">
    <property type="entry name" value="TonB_dep_Rec_b-barrel"/>
    <property type="match status" value="1"/>
</dbReference>
<evidence type="ECO:0000313" key="13">
    <source>
        <dbReference type="Proteomes" id="UP000183129"/>
    </source>
</evidence>
<dbReference type="InterPro" id="IPR000531">
    <property type="entry name" value="Beta-barrel_TonB"/>
</dbReference>
<keyword evidence="6 8" id="KW-0472">Membrane</keyword>
<dbReference type="Gene3D" id="2.40.170.20">
    <property type="entry name" value="TonB-dependent receptor, beta-barrel domain"/>
    <property type="match status" value="1"/>
</dbReference>
<dbReference type="PROSITE" id="PS52016">
    <property type="entry name" value="TONB_DEPENDENT_REC_3"/>
    <property type="match status" value="1"/>
</dbReference>
<organism evidence="12 13">
    <name type="scientific">Pedobacter antarcticus</name>
    <dbReference type="NCBI Taxonomy" id="34086"/>
    <lineage>
        <taxon>Bacteria</taxon>
        <taxon>Pseudomonadati</taxon>
        <taxon>Bacteroidota</taxon>
        <taxon>Sphingobacteriia</taxon>
        <taxon>Sphingobacteriales</taxon>
        <taxon>Sphingobacteriaceae</taxon>
        <taxon>Pedobacter</taxon>
    </lineage>
</organism>
<feature type="domain" description="TonB-dependent receptor-like beta-barrel" evidence="10">
    <location>
        <begin position="528"/>
        <end position="906"/>
    </location>
</feature>
<dbReference type="InterPro" id="IPR023997">
    <property type="entry name" value="TonB-dep_OMP_SusC/RagA_CS"/>
</dbReference>
<keyword evidence="5 9" id="KW-0798">TonB box</keyword>
<evidence type="ECO:0000259" key="11">
    <source>
        <dbReference type="Pfam" id="PF07715"/>
    </source>
</evidence>
<gene>
    <name evidence="12" type="ORF">SAMN03003324_00424</name>
</gene>
<dbReference type="GO" id="GO:0009279">
    <property type="term" value="C:cell outer membrane"/>
    <property type="evidence" value="ECO:0007669"/>
    <property type="project" value="UniProtKB-SubCell"/>
</dbReference>
<evidence type="ECO:0000256" key="4">
    <source>
        <dbReference type="ARBA" id="ARBA00022692"/>
    </source>
</evidence>
<evidence type="ECO:0000313" key="12">
    <source>
        <dbReference type="EMBL" id="SFE42347.1"/>
    </source>
</evidence>
<dbReference type="SUPFAM" id="SSF56935">
    <property type="entry name" value="Porins"/>
    <property type="match status" value="1"/>
</dbReference>
<evidence type="ECO:0000256" key="2">
    <source>
        <dbReference type="ARBA" id="ARBA00022448"/>
    </source>
</evidence>
<dbReference type="EMBL" id="FONS01000001">
    <property type="protein sequence ID" value="SFE42347.1"/>
    <property type="molecule type" value="Genomic_DNA"/>
</dbReference>
<dbReference type="InterPro" id="IPR023996">
    <property type="entry name" value="TonB-dep_OMP_SusC/RagA"/>
</dbReference>
<dbReference type="Proteomes" id="UP000183129">
    <property type="component" value="Unassembled WGS sequence"/>
</dbReference>
<evidence type="ECO:0000256" key="9">
    <source>
        <dbReference type="RuleBase" id="RU003357"/>
    </source>
</evidence>
<keyword evidence="2 8" id="KW-0813">Transport</keyword>
<dbReference type="InterPro" id="IPR036942">
    <property type="entry name" value="Beta-barrel_TonB_sf"/>
</dbReference>
<proteinExistence type="inferred from homology"/>
<protein>
    <submittedName>
        <fullName evidence="12">TonB-linked outer membrane protein, SusC/RagA family</fullName>
    </submittedName>
</protein>
<comment type="subcellular location">
    <subcellularLocation>
        <location evidence="1 8">Cell outer membrane</location>
        <topology evidence="1 8">Multi-pass membrane protein</topology>
    </subcellularLocation>
</comment>
<keyword evidence="3 8" id="KW-1134">Transmembrane beta strand</keyword>
<dbReference type="NCBIfam" id="TIGR04057">
    <property type="entry name" value="SusC_RagA_signa"/>
    <property type="match status" value="1"/>
</dbReference>
<dbReference type="Pfam" id="PF07715">
    <property type="entry name" value="Plug"/>
    <property type="match status" value="1"/>
</dbReference>
<dbReference type="RefSeq" id="WP_081857577.1">
    <property type="nucleotide sequence ID" value="NZ_FONS01000001.1"/>
</dbReference>
<dbReference type="InterPro" id="IPR039426">
    <property type="entry name" value="TonB-dep_rcpt-like"/>
</dbReference>